<dbReference type="EMBL" id="MN102098">
    <property type="protein sequence ID" value="QDJ97017.1"/>
    <property type="molecule type" value="Genomic_DNA"/>
</dbReference>
<evidence type="ECO:0000313" key="2">
    <source>
        <dbReference type="Proteomes" id="UP000319658"/>
    </source>
</evidence>
<reference evidence="1 2" key="1">
    <citation type="submission" date="2019-06" db="EMBL/GenBank/DDBJ databases">
        <title>Complete genome sequence of Aeromonas hydrophila bacteriophage D3.</title>
        <authorList>
            <person name="Rai S."/>
            <person name="Tyagi A."/>
            <person name="Kumar N."/>
            <person name="Singh N."/>
        </authorList>
    </citation>
    <scope>NUCLEOTIDE SEQUENCE [LARGE SCALE GENOMIC DNA]</scope>
</reference>
<dbReference type="Proteomes" id="UP000319658">
    <property type="component" value="Segment"/>
</dbReference>
<name>A0A514TVF5_9CAUD</name>
<keyword evidence="2" id="KW-1185">Reference proteome</keyword>
<protein>
    <submittedName>
        <fullName evidence="1">Uncharacterized protein</fullName>
    </submittedName>
</protein>
<gene>
    <name evidence="1" type="ORF">D3_0018</name>
</gene>
<sequence>MNVKNALIQLREYTYQTRHANRQLQGEVAEFSMDDLQQALDNLKEERDNTLFGVACGTTTLWWEGPLYLQLVALRAAWDNNTIGVDELFKGVKLVADHPLFKEMLECKVPFNNKKIFNAAMSRDEAAEIILHLFKNGNTDPEHHIPYFDVLQQDIPDMCRRLGLGKMDYEELWSELTFPTSMCRGDYYVNCALPVLEFMKRKQLREVIAASKGQTFTQEEL</sequence>
<proteinExistence type="predicted"/>
<organism evidence="1 2">
    <name type="scientific">Aeromonas phage D3</name>
    <dbReference type="NCBI Taxonomy" id="2593327"/>
    <lineage>
        <taxon>Viruses</taxon>
        <taxon>Duplodnaviria</taxon>
        <taxon>Heunggongvirae</taxon>
        <taxon>Uroviricota</taxon>
        <taxon>Caudoviricetes</taxon>
        <taxon>Chimalliviridae</taxon>
        <taxon>Ludhianavirus</taxon>
        <taxon>Ludhianavirus D3</taxon>
    </lineage>
</organism>
<evidence type="ECO:0000313" key="1">
    <source>
        <dbReference type="EMBL" id="QDJ97017.1"/>
    </source>
</evidence>
<accession>A0A514TVF5</accession>